<evidence type="ECO:0000256" key="5">
    <source>
        <dbReference type="ARBA" id="ARBA00022679"/>
    </source>
</evidence>
<accession>A0ABU6RD01</accession>
<evidence type="ECO:0000256" key="2">
    <source>
        <dbReference type="ARBA" id="ARBA00004727"/>
    </source>
</evidence>
<keyword evidence="6" id="KW-0750">Starch biosynthesis</keyword>
<evidence type="ECO:0000256" key="4">
    <source>
        <dbReference type="ARBA" id="ARBA00022676"/>
    </source>
</evidence>
<protein>
    <recommendedName>
        <fullName evidence="3">starch synthase</fullName>
        <ecNumber evidence="3">2.4.1.21</ecNumber>
    </recommendedName>
</protein>
<feature type="domain" description="Starch synthase catalytic" evidence="8">
    <location>
        <begin position="196"/>
        <end position="436"/>
    </location>
</feature>
<evidence type="ECO:0000259" key="8">
    <source>
        <dbReference type="Pfam" id="PF08323"/>
    </source>
</evidence>
<reference evidence="9 10" key="1">
    <citation type="journal article" date="2023" name="Plants (Basel)">
        <title>Bridging the Gap: Combining Genomics and Transcriptomics Approaches to Understand Stylosanthes scabra, an Orphan Legume from the Brazilian Caatinga.</title>
        <authorList>
            <person name="Ferreira-Neto J.R.C."/>
            <person name="da Silva M.D."/>
            <person name="Binneck E."/>
            <person name="de Melo N.F."/>
            <person name="da Silva R.H."/>
            <person name="de Melo A.L.T.M."/>
            <person name="Pandolfi V."/>
            <person name="Bustamante F.O."/>
            <person name="Brasileiro-Vidal A.C."/>
            <person name="Benko-Iseppon A.M."/>
        </authorList>
    </citation>
    <scope>NUCLEOTIDE SEQUENCE [LARGE SCALE GENOMIC DNA]</scope>
    <source>
        <tissue evidence="9">Leaves</tissue>
    </source>
</reference>
<evidence type="ECO:0000313" key="9">
    <source>
        <dbReference type="EMBL" id="MED6121694.1"/>
    </source>
</evidence>
<organism evidence="9 10">
    <name type="scientific">Stylosanthes scabra</name>
    <dbReference type="NCBI Taxonomy" id="79078"/>
    <lineage>
        <taxon>Eukaryota</taxon>
        <taxon>Viridiplantae</taxon>
        <taxon>Streptophyta</taxon>
        <taxon>Embryophyta</taxon>
        <taxon>Tracheophyta</taxon>
        <taxon>Spermatophyta</taxon>
        <taxon>Magnoliopsida</taxon>
        <taxon>eudicotyledons</taxon>
        <taxon>Gunneridae</taxon>
        <taxon>Pentapetalae</taxon>
        <taxon>rosids</taxon>
        <taxon>fabids</taxon>
        <taxon>Fabales</taxon>
        <taxon>Fabaceae</taxon>
        <taxon>Papilionoideae</taxon>
        <taxon>50 kb inversion clade</taxon>
        <taxon>dalbergioids sensu lato</taxon>
        <taxon>Dalbergieae</taxon>
        <taxon>Pterocarpus clade</taxon>
        <taxon>Stylosanthes</taxon>
    </lineage>
</organism>
<name>A0ABU6RD01_9FABA</name>
<comment type="caution">
    <text evidence="9">The sequence shown here is derived from an EMBL/GenBank/DDBJ whole genome shotgun (WGS) entry which is preliminary data.</text>
</comment>
<dbReference type="Gene3D" id="3.40.50.2000">
    <property type="entry name" value="Glycogen Phosphorylase B"/>
    <property type="match status" value="2"/>
</dbReference>
<dbReference type="Pfam" id="PF08323">
    <property type="entry name" value="Glyco_transf_5"/>
    <property type="match status" value="1"/>
</dbReference>
<dbReference type="PANTHER" id="PTHR46083">
    <property type="match status" value="1"/>
</dbReference>
<comment type="pathway">
    <text evidence="2">Glycan biosynthesis; starch biosynthesis.</text>
</comment>
<feature type="coiled-coil region" evidence="7">
    <location>
        <begin position="93"/>
        <end position="123"/>
    </location>
</feature>
<keyword evidence="7" id="KW-0175">Coiled coil</keyword>
<keyword evidence="10" id="KW-1185">Reference proteome</keyword>
<dbReference type="SUPFAM" id="SSF53756">
    <property type="entry name" value="UDP-Glycosyltransferase/glycogen phosphorylase"/>
    <property type="match status" value="1"/>
</dbReference>
<comment type="catalytic activity">
    <reaction evidence="1">
        <text>[(1-&gt;4)-alpha-D-glucosyl](n) + ADP-alpha-D-glucose = [(1-&gt;4)-alpha-D-glucosyl](n+1) + ADP + H(+)</text>
        <dbReference type="Rhea" id="RHEA:18189"/>
        <dbReference type="Rhea" id="RHEA-COMP:9584"/>
        <dbReference type="Rhea" id="RHEA-COMP:9587"/>
        <dbReference type="ChEBI" id="CHEBI:15378"/>
        <dbReference type="ChEBI" id="CHEBI:15444"/>
        <dbReference type="ChEBI" id="CHEBI:57498"/>
        <dbReference type="ChEBI" id="CHEBI:456216"/>
        <dbReference type="EC" id="2.4.1.21"/>
    </reaction>
</comment>
<dbReference type="Proteomes" id="UP001341840">
    <property type="component" value="Unassembled WGS sequence"/>
</dbReference>
<keyword evidence="5" id="KW-0808">Transferase</keyword>
<dbReference type="InterPro" id="IPR013534">
    <property type="entry name" value="Starch_synth_cat_dom"/>
</dbReference>
<evidence type="ECO:0000256" key="1">
    <source>
        <dbReference type="ARBA" id="ARBA00001478"/>
    </source>
</evidence>
<dbReference type="EC" id="2.4.1.21" evidence="3"/>
<sequence length="677" mass="75894">MATLFNTALGIPSSPCFSLSKPTTLSPLRCLRNNEDVNGLHKHRLEIEGDKNVDMSKSISGDDRNAKHEDIWKMFREAQQNILYLNNQRLVAIEELNETKRENQSLLSKVEKLEAEKMAAAGKDNQSVCSELLLRIDSMVLNSMISPGEASELRRLVISHKVGVSDVFDVVANKGDSELLGELRQFSDGSKKSGFHIVHICTEMAPLVPKGSIASYVTGISCALQRKGHLVEVILPKYASLNLDEVQGLRKLPVEAYSYFDGQLHGNRIWTGVVYGIGVTLIEPLRYSSFFNRDMINGYPDDFERFAYFSRASLDYIVKCGKQPDVLHLHNWEAAIVGPLFWDIFAKQGLENSRILLTCHGFNSQCTEKPDKLALCGLDPARLNRPDRLQDNTNMEHVNILKGGVVYSNRVLIMSSVHPKHTIVHNLSHGLEPTLNTHRDKLAIAPYGFDKSWDPSSDSFLPENFNAENMNGKVTCKVKLQQQLGLSEHASIILVGCILPEGAEFDVKKVKDIVLNAKQQNIQFIFMGTNEGSVMNHTLESLQMELKDDNLRVVVKYDEALLHLVFAGSDIILCQSFIDLTDEIPLKALRYGAAPIALSYEANTNRNFMNHDQEATKYSQLINSTFGNMSLSLAIDEIRSNPSKWKQRMMEAMAQDLSWDGECYDAHVEAYSAVNNL</sequence>
<evidence type="ECO:0000256" key="7">
    <source>
        <dbReference type="SAM" id="Coils"/>
    </source>
</evidence>
<evidence type="ECO:0000256" key="3">
    <source>
        <dbReference type="ARBA" id="ARBA00012588"/>
    </source>
</evidence>
<gene>
    <name evidence="9" type="ORF">PIB30_032572</name>
</gene>
<evidence type="ECO:0000256" key="6">
    <source>
        <dbReference type="ARBA" id="ARBA00022922"/>
    </source>
</evidence>
<dbReference type="PANTHER" id="PTHR46083:SF3">
    <property type="entry name" value="UDP-GLYCOSYLTRANSFERASE SUPERFAMILY PROTEIN"/>
    <property type="match status" value="1"/>
</dbReference>
<keyword evidence="4" id="KW-0328">Glycosyltransferase</keyword>
<proteinExistence type="predicted"/>
<dbReference type="EMBL" id="JASCZI010030352">
    <property type="protein sequence ID" value="MED6121694.1"/>
    <property type="molecule type" value="Genomic_DNA"/>
</dbReference>
<evidence type="ECO:0000313" key="10">
    <source>
        <dbReference type="Proteomes" id="UP001341840"/>
    </source>
</evidence>